<gene>
    <name evidence="7" type="ORF">AKJ48_03060</name>
</gene>
<comment type="cofactor">
    <cofactor evidence="1">
        <name>FMN</name>
        <dbReference type="ChEBI" id="CHEBI:58210"/>
    </cofactor>
</comment>
<dbReference type="SUPFAM" id="SSF55469">
    <property type="entry name" value="FMN-dependent nitroreductase-like"/>
    <property type="match status" value="1"/>
</dbReference>
<keyword evidence="4" id="KW-0288">FMN</keyword>
<evidence type="ECO:0000256" key="4">
    <source>
        <dbReference type="ARBA" id="ARBA00022643"/>
    </source>
</evidence>
<comment type="caution">
    <text evidence="7">The sequence shown here is derived from an EMBL/GenBank/DDBJ whole genome shotgun (WGS) entry which is preliminary data.</text>
</comment>
<evidence type="ECO:0000259" key="6">
    <source>
        <dbReference type="Pfam" id="PF00881"/>
    </source>
</evidence>
<dbReference type="PANTHER" id="PTHR43673">
    <property type="entry name" value="NAD(P)H NITROREDUCTASE YDGI-RELATED"/>
    <property type="match status" value="1"/>
</dbReference>
<evidence type="ECO:0000256" key="1">
    <source>
        <dbReference type="ARBA" id="ARBA00001917"/>
    </source>
</evidence>
<reference evidence="7 8" key="1">
    <citation type="journal article" date="2016" name="Sci. Rep.">
        <title>Metabolic traits of an uncultured archaeal lineage -MSBL1- from brine pools of the Red Sea.</title>
        <authorList>
            <person name="Mwirichia R."/>
            <person name="Alam I."/>
            <person name="Rashid M."/>
            <person name="Vinu M."/>
            <person name="Ba-Alawi W."/>
            <person name="Anthony Kamau A."/>
            <person name="Kamanda Ngugi D."/>
            <person name="Goker M."/>
            <person name="Klenk H.P."/>
            <person name="Bajic V."/>
            <person name="Stingl U."/>
        </authorList>
    </citation>
    <scope>NUCLEOTIDE SEQUENCE [LARGE SCALE GENOMIC DNA]</scope>
    <source>
        <strain evidence="7">SCGC-AAA261O19</strain>
    </source>
</reference>
<evidence type="ECO:0000256" key="5">
    <source>
        <dbReference type="ARBA" id="ARBA00023002"/>
    </source>
</evidence>
<sequence length="178" mass="20531">MIDSIKRRRSVRRFEDREVEEEKINEILEAAMFSPSAHAKYPWEIIVVTDKGKRDALSKTTVWSSFASEAPVCFVVLGDEEESERWIEDGSIVSEHIWLESVNQGLGGCWIQVRGGTTDDPEKDPEEYVRRILEIPEKWRVLSILAVGYPATEKSPHKKSNLEYEKIHSEKYGNTYSK</sequence>
<dbReference type="CDD" id="cd02151">
    <property type="entry name" value="nitroreductase"/>
    <property type="match status" value="1"/>
</dbReference>
<evidence type="ECO:0000256" key="2">
    <source>
        <dbReference type="ARBA" id="ARBA00007118"/>
    </source>
</evidence>
<accession>A0A133VCZ2</accession>
<dbReference type="PANTHER" id="PTHR43673:SF2">
    <property type="entry name" value="NITROREDUCTASE"/>
    <property type="match status" value="1"/>
</dbReference>
<organism evidence="7 8">
    <name type="scientific">candidate division MSBL1 archaeon SCGC-AAA261O19</name>
    <dbReference type="NCBI Taxonomy" id="1698277"/>
    <lineage>
        <taxon>Archaea</taxon>
        <taxon>Methanobacteriati</taxon>
        <taxon>Methanobacteriota</taxon>
        <taxon>candidate division MSBL1</taxon>
    </lineage>
</organism>
<dbReference type="AlphaFoldDB" id="A0A133VCZ2"/>
<evidence type="ECO:0000256" key="3">
    <source>
        <dbReference type="ARBA" id="ARBA00022630"/>
    </source>
</evidence>
<dbReference type="Gene3D" id="3.40.109.10">
    <property type="entry name" value="NADH Oxidase"/>
    <property type="match status" value="1"/>
</dbReference>
<keyword evidence="5" id="KW-0560">Oxidoreductase</keyword>
<protein>
    <recommendedName>
        <fullName evidence="6">Nitroreductase domain-containing protein</fullName>
    </recommendedName>
</protein>
<dbReference type="Proteomes" id="UP000070076">
    <property type="component" value="Unassembled WGS sequence"/>
</dbReference>
<dbReference type="InterPro" id="IPR029479">
    <property type="entry name" value="Nitroreductase"/>
</dbReference>
<evidence type="ECO:0000313" key="7">
    <source>
        <dbReference type="EMBL" id="KXB04300.1"/>
    </source>
</evidence>
<dbReference type="Pfam" id="PF00881">
    <property type="entry name" value="Nitroreductase"/>
    <property type="match status" value="1"/>
</dbReference>
<dbReference type="GO" id="GO:0016491">
    <property type="term" value="F:oxidoreductase activity"/>
    <property type="evidence" value="ECO:0007669"/>
    <property type="project" value="UniProtKB-KW"/>
</dbReference>
<name>A0A133VCZ2_9EURY</name>
<dbReference type="EMBL" id="LHYB01000042">
    <property type="protein sequence ID" value="KXB04300.1"/>
    <property type="molecule type" value="Genomic_DNA"/>
</dbReference>
<comment type="similarity">
    <text evidence="2">Belongs to the nitroreductase family.</text>
</comment>
<feature type="domain" description="Nitroreductase" evidence="6">
    <location>
        <begin position="5"/>
        <end position="59"/>
    </location>
</feature>
<proteinExistence type="inferred from homology"/>
<evidence type="ECO:0000313" key="8">
    <source>
        <dbReference type="Proteomes" id="UP000070076"/>
    </source>
</evidence>
<keyword evidence="3" id="KW-0285">Flavoprotein</keyword>
<keyword evidence="8" id="KW-1185">Reference proteome</keyword>
<dbReference type="InterPro" id="IPR000415">
    <property type="entry name" value="Nitroreductase-like"/>
</dbReference>